<evidence type="ECO:0000256" key="1">
    <source>
        <dbReference type="ARBA" id="ARBA00022679"/>
    </source>
</evidence>
<dbReference type="SUPFAM" id="SSF89796">
    <property type="entry name" value="CoA-transferase family III (CaiB/BaiF)"/>
    <property type="match status" value="1"/>
</dbReference>
<evidence type="ECO:0000313" key="3">
    <source>
        <dbReference type="Proteomes" id="UP000755104"/>
    </source>
</evidence>
<dbReference type="EMBL" id="JAIGNO010000004">
    <property type="protein sequence ID" value="MBX7482413.1"/>
    <property type="molecule type" value="Genomic_DNA"/>
</dbReference>
<protein>
    <submittedName>
        <fullName evidence="2">CoA transferase</fullName>
    </submittedName>
</protein>
<organism evidence="2 3">
    <name type="scientific">Qipengyuania qiaonensis</name>
    <dbReference type="NCBI Taxonomy" id="2867240"/>
    <lineage>
        <taxon>Bacteria</taxon>
        <taxon>Pseudomonadati</taxon>
        <taxon>Pseudomonadota</taxon>
        <taxon>Alphaproteobacteria</taxon>
        <taxon>Sphingomonadales</taxon>
        <taxon>Erythrobacteraceae</taxon>
        <taxon>Qipengyuania</taxon>
    </lineage>
</organism>
<dbReference type="RefSeq" id="WP_221557689.1">
    <property type="nucleotide sequence ID" value="NZ_JAIGNO010000004.1"/>
</dbReference>
<accession>A0ABS7J9Q6</accession>
<dbReference type="Proteomes" id="UP000755104">
    <property type="component" value="Unassembled WGS sequence"/>
</dbReference>
<keyword evidence="3" id="KW-1185">Reference proteome</keyword>
<dbReference type="Gene3D" id="3.40.50.10540">
    <property type="entry name" value="Crotonobetainyl-coa:carnitine coa-transferase, domain 1"/>
    <property type="match status" value="1"/>
</dbReference>
<evidence type="ECO:0000313" key="2">
    <source>
        <dbReference type="EMBL" id="MBX7482413.1"/>
    </source>
</evidence>
<dbReference type="InterPro" id="IPR003673">
    <property type="entry name" value="CoA-Trfase_fam_III"/>
</dbReference>
<gene>
    <name evidence="2" type="ORF">K3174_07710</name>
</gene>
<dbReference type="GO" id="GO:0016740">
    <property type="term" value="F:transferase activity"/>
    <property type="evidence" value="ECO:0007669"/>
    <property type="project" value="UniProtKB-KW"/>
</dbReference>
<dbReference type="InterPro" id="IPR050483">
    <property type="entry name" value="CoA-transferase_III_domain"/>
</dbReference>
<dbReference type="PANTHER" id="PTHR48207">
    <property type="entry name" value="SUCCINATE--HYDROXYMETHYLGLUTARATE COA-TRANSFERASE"/>
    <property type="match status" value="1"/>
</dbReference>
<dbReference type="PANTHER" id="PTHR48207:SF3">
    <property type="entry name" value="SUCCINATE--HYDROXYMETHYLGLUTARATE COA-TRANSFERASE"/>
    <property type="match status" value="1"/>
</dbReference>
<dbReference type="Pfam" id="PF02515">
    <property type="entry name" value="CoA_transf_3"/>
    <property type="match status" value="1"/>
</dbReference>
<name>A0ABS7J9Q6_9SPHN</name>
<comment type="caution">
    <text evidence="2">The sequence shown here is derived from an EMBL/GenBank/DDBJ whole genome shotgun (WGS) entry which is preliminary data.</text>
</comment>
<dbReference type="InterPro" id="IPR044855">
    <property type="entry name" value="CoA-Trfase_III_dom3_sf"/>
</dbReference>
<dbReference type="InterPro" id="IPR023606">
    <property type="entry name" value="CoA-Trfase_III_dom_1_sf"/>
</dbReference>
<keyword evidence="1 2" id="KW-0808">Transferase</keyword>
<sequence>MASPPDRGGRGVTSESFGALAGLRVVELGQLLAGPFCGQLLGDMGAEVIKVEPPGKGDPMRVWGQGEEKVQWEVIARNKRSVTCNLRVSEGQALARKLILSADVMIENFKPGTLEKWGLAPDDLLKEKPSLIIARMSGYGQYGPYSDRAGFGGIGEAMGGWRYIVGEPDRPPARMGISIGDTLCATYGCMGVLAALHHREKTGDGQVIDTALYEAVLQVMEGLVPEYDYNGFIRERSGSILPGIAPSNVYSCKDGPFMIGANNDAIFARLAQAMGRPELAEDERYATHLARGAHQTELDDLINDWTAGLTMDEVDALMIEYSIPAGRVYTARDMLADPHFAAREAIVEVETQTHGKVKMQNAFPKFSKTPSAIRRPAPATPGQDNAAVYGEVLGIDGTELDRMAVEGVV</sequence>
<reference evidence="2 3" key="1">
    <citation type="submission" date="2021-08" db="EMBL/GenBank/DDBJ databases">
        <title>Comparative Genomics Analysis of the Genus Qipengyuania Reveals Extensive Genetic Diversity and Metabolic Versatility, Including the Description of Fifteen Novel Species.</title>
        <authorList>
            <person name="Liu Y."/>
        </authorList>
    </citation>
    <scope>NUCLEOTIDE SEQUENCE [LARGE SCALE GENOMIC DNA]</scope>
    <source>
        <strain evidence="2 3">6D47A</strain>
    </source>
</reference>
<dbReference type="Gene3D" id="3.30.1540.10">
    <property type="entry name" value="formyl-coa transferase, domain 3"/>
    <property type="match status" value="1"/>
</dbReference>
<proteinExistence type="predicted"/>